<dbReference type="PANTHER" id="PTHR42206">
    <property type="entry name" value="METAL-DEPENDENT HYDROLASE-RELATED"/>
    <property type="match status" value="1"/>
</dbReference>
<keyword evidence="2" id="KW-0378">Hydrolase</keyword>
<evidence type="ECO:0000313" key="1">
    <source>
        <dbReference type="EMBL" id="HGQ35516.1"/>
    </source>
</evidence>
<sequence length="286" mass="31856">MTRILFADGHLHSNPIKGMGMNAIAKKLTEIGGWFVALVLLPPYHYGFENTFEGYLKAVDVLISECKTSRELGLRAVCLAGVHPAAIEDEISINTKASVKVLEKAIKVIDYVAKLVREGVLHGFGEIGRPHYKASPEAFIVNNIVTRYALTLAKDLGASVHLHLEQGGELTALDIENNIKSLGIDERKVIMHHADVSTAKAAQARNLVSTVPGKYPILKEVFKSLKPYYMVESDYIDDLKRPGVSSYPWEIVENQKKLLNEGIVDEEYLYKLNIDMILKVYEVKPP</sequence>
<dbReference type="EMBL" id="DTCK01000013">
    <property type="protein sequence ID" value="HGQ35516.1"/>
    <property type="molecule type" value="Genomic_DNA"/>
</dbReference>
<proteinExistence type="predicted"/>
<dbReference type="GO" id="GO:0016788">
    <property type="term" value="F:hydrolase activity, acting on ester bonds"/>
    <property type="evidence" value="ECO:0007669"/>
    <property type="project" value="InterPro"/>
</dbReference>
<dbReference type="EMBL" id="DTBD01000013">
    <property type="protein sequence ID" value="HGQ63982.1"/>
    <property type="molecule type" value="Genomic_DNA"/>
</dbReference>
<dbReference type="InterPro" id="IPR032466">
    <property type="entry name" value="Metal_Hydrolase"/>
</dbReference>
<dbReference type="InterPro" id="IPR001130">
    <property type="entry name" value="TatD-like"/>
</dbReference>
<comment type="caution">
    <text evidence="2">The sequence shown here is derived from an EMBL/GenBank/DDBJ whole genome shotgun (WGS) entry which is preliminary data.</text>
</comment>
<name>A0A7C4NL08_9CREN</name>
<dbReference type="InterPro" id="IPR011589">
    <property type="entry name" value="UCP004961"/>
</dbReference>
<evidence type="ECO:0000313" key="2">
    <source>
        <dbReference type="EMBL" id="HGQ63982.1"/>
    </source>
</evidence>
<gene>
    <name evidence="2" type="ORF">ENU08_01905</name>
    <name evidence="1" type="ORF">ENU41_02405</name>
</gene>
<reference evidence="2" key="1">
    <citation type="journal article" date="2020" name="mSystems">
        <title>Genome- and Community-Level Interaction Insights into Carbon Utilization and Element Cycling Functions of Hydrothermarchaeota in Hydrothermal Sediment.</title>
        <authorList>
            <person name="Zhou Z."/>
            <person name="Liu Y."/>
            <person name="Xu W."/>
            <person name="Pan J."/>
            <person name="Luo Z.H."/>
            <person name="Li M."/>
        </authorList>
    </citation>
    <scope>NUCLEOTIDE SEQUENCE [LARGE SCALE GENOMIC DNA]</scope>
    <source>
        <strain evidence="2">SpSt-637</strain>
        <strain evidence="1">SpSt-667</strain>
    </source>
</reference>
<protein>
    <submittedName>
        <fullName evidence="2">Hydrolase TatD</fullName>
    </submittedName>
</protein>
<dbReference type="SUPFAM" id="SSF51556">
    <property type="entry name" value="Metallo-dependent hydrolases"/>
    <property type="match status" value="1"/>
</dbReference>
<accession>A0A7C4NL08</accession>
<dbReference type="Gene3D" id="3.20.20.140">
    <property type="entry name" value="Metal-dependent hydrolases"/>
    <property type="match status" value="1"/>
</dbReference>
<dbReference type="Pfam" id="PF01026">
    <property type="entry name" value="TatD_DNase"/>
    <property type="match status" value="1"/>
</dbReference>
<dbReference type="AlphaFoldDB" id="A0A7C4NL08"/>
<organism evidence="2">
    <name type="scientific">Ignisphaera aggregans</name>
    <dbReference type="NCBI Taxonomy" id="334771"/>
    <lineage>
        <taxon>Archaea</taxon>
        <taxon>Thermoproteota</taxon>
        <taxon>Thermoprotei</taxon>
        <taxon>Desulfurococcales</taxon>
        <taxon>Desulfurococcaceae</taxon>
        <taxon>Ignisphaera</taxon>
    </lineage>
</organism>
<dbReference type="PANTHER" id="PTHR42206:SF1">
    <property type="entry name" value="METAL-DEPENDENT HYDROLASE"/>
    <property type="match status" value="1"/>
</dbReference>